<keyword evidence="3" id="KW-1185">Reference proteome</keyword>
<protein>
    <submittedName>
        <fullName evidence="2">Uncharacterized protein</fullName>
    </submittedName>
</protein>
<name>A0AAD2A6X7_9LAMI</name>
<gene>
    <name evidence="2" type="ORF">FPE_LOCUS27092</name>
</gene>
<proteinExistence type="predicted"/>
<evidence type="ECO:0000313" key="3">
    <source>
        <dbReference type="Proteomes" id="UP000834106"/>
    </source>
</evidence>
<evidence type="ECO:0000256" key="1">
    <source>
        <dbReference type="SAM" id="Coils"/>
    </source>
</evidence>
<sequence length="139" mass="15194">MSQPVGDLCDKAVQPGLDAKATNDLLELQSALAEKSNQLADAETKLQVLTEEVSKLGSELEISQKLLDESQVCRGPVPRGLENHRYLKPTLPITFALDNNLHEGMTPLTADPHRPPETRKGVVIDEMLRGVAILFRNSG</sequence>
<dbReference type="Proteomes" id="UP000834106">
    <property type="component" value="Chromosome 17"/>
</dbReference>
<keyword evidence="1" id="KW-0175">Coiled coil</keyword>
<accession>A0AAD2A6X7</accession>
<dbReference type="AlphaFoldDB" id="A0AAD2A6X7"/>
<feature type="coiled-coil region" evidence="1">
    <location>
        <begin position="25"/>
        <end position="59"/>
    </location>
</feature>
<reference evidence="2" key="1">
    <citation type="submission" date="2023-05" db="EMBL/GenBank/DDBJ databases">
        <authorList>
            <person name="Huff M."/>
        </authorList>
    </citation>
    <scope>NUCLEOTIDE SEQUENCE</scope>
</reference>
<organism evidence="2 3">
    <name type="scientific">Fraxinus pennsylvanica</name>
    <dbReference type="NCBI Taxonomy" id="56036"/>
    <lineage>
        <taxon>Eukaryota</taxon>
        <taxon>Viridiplantae</taxon>
        <taxon>Streptophyta</taxon>
        <taxon>Embryophyta</taxon>
        <taxon>Tracheophyta</taxon>
        <taxon>Spermatophyta</taxon>
        <taxon>Magnoliopsida</taxon>
        <taxon>eudicotyledons</taxon>
        <taxon>Gunneridae</taxon>
        <taxon>Pentapetalae</taxon>
        <taxon>asterids</taxon>
        <taxon>lamiids</taxon>
        <taxon>Lamiales</taxon>
        <taxon>Oleaceae</taxon>
        <taxon>Oleeae</taxon>
        <taxon>Fraxinus</taxon>
    </lineage>
</organism>
<evidence type="ECO:0000313" key="2">
    <source>
        <dbReference type="EMBL" id="CAI9779662.1"/>
    </source>
</evidence>
<dbReference type="EMBL" id="OU503052">
    <property type="protein sequence ID" value="CAI9779662.1"/>
    <property type="molecule type" value="Genomic_DNA"/>
</dbReference>